<dbReference type="NCBIfam" id="TIGR02095">
    <property type="entry name" value="glgA"/>
    <property type="match status" value="1"/>
</dbReference>
<evidence type="ECO:0000256" key="2">
    <source>
        <dbReference type="ARBA" id="ARBA00002764"/>
    </source>
</evidence>
<comment type="function">
    <text evidence="2 8">Synthesizes alpha-1,4-glucan chains using ADP-glucose.</text>
</comment>
<dbReference type="Pfam" id="PF08323">
    <property type="entry name" value="Glyco_transf_5"/>
    <property type="match status" value="1"/>
</dbReference>
<dbReference type="Gene3D" id="3.40.50.2000">
    <property type="entry name" value="Glycogen Phosphorylase B"/>
    <property type="match status" value="2"/>
</dbReference>
<dbReference type="InterPro" id="IPR001296">
    <property type="entry name" value="Glyco_trans_1"/>
</dbReference>
<comment type="similarity">
    <text evidence="4 8">Belongs to the glycosyltransferase 1 family. Bacterial/plant glycogen synthase subfamily.</text>
</comment>
<comment type="catalytic activity">
    <reaction evidence="1 8">
        <text>[(1-&gt;4)-alpha-D-glucosyl](n) + ADP-alpha-D-glucose = [(1-&gt;4)-alpha-D-glucosyl](n+1) + ADP + H(+)</text>
        <dbReference type="Rhea" id="RHEA:18189"/>
        <dbReference type="Rhea" id="RHEA-COMP:9584"/>
        <dbReference type="Rhea" id="RHEA-COMP:9587"/>
        <dbReference type="ChEBI" id="CHEBI:15378"/>
        <dbReference type="ChEBI" id="CHEBI:15444"/>
        <dbReference type="ChEBI" id="CHEBI:57498"/>
        <dbReference type="ChEBI" id="CHEBI:456216"/>
        <dbReference type="EC" id="2.4.1.21"/>
    </reaction>
</comment>
<sequence>MNICMVSSESVPFSKSGGLADVVGALSTALASLGEDVRVVLPLYGSVDASSFLEVPVTGELSLLDSEEQVSFCQTNLNGVTYYFLRHPFFTERKGIYGDTSFTPYVDNLRRYTLLNKGALFLCKELDWKVDIMHCHDWTCGFLPYLLKTENDKFFRDTKSLMTIHNLAYQGEFSRLELLCCDVLPDDRMFSGNASSKRTNMLKTGLVFADKLTTVSPTYAREIQTKEYGCNLEGLLSERAHDLTGIINGIDYEEWNPQTDPFMNHHFSANQQKGKALTKAELQAEFGLEVDESIPLFSMISRLAEQKGFVELLEGSPCALEEMLQTHAMQMVIVGTGDHALEKKLVEIGQRHDNLSVNILFSNRAAHLLEAGSDFFLMPSRYEPCGLNQLYSLRYGTLPVARRTGGLADSILDLDENPEGGTGILFDSMTGRGILEAVERALQWWSKGKKTMQAIRTRCMHWDSTWERSARSYRSIYESSIRGK</sequence>
<protein>
    <recommendedName>
        <fullName evidence="8">Glycogen synthase</fullName>
        <ecNumber evidence="8">2.4.1.21</ecNumber>
    </recommendedName>
    <alternativeName>
        <fullName evidence="8">Starch [bacterial glycogen] synthase</fullName>
    </alternativeName>
</protein>
<dbReference type="InterPro" id="IPR011835">
    <property type="entry name" value="GS/SS"/>
</dbReference>
<dbReference type="PANTHER" id="PTHR45825">
    <property type="entry name" value="GRANULE-BOUND STARCH SYNTHASE 1, CHLOROPLASTIC/AMYLOPLASTIC"/>
    <property type="match status" value="1"/>
</dbReference>
<accession>A0ABY4D7V6</accession>
<evidence type="ECO:0000256" key="8">
    <source>
        <dbReference type="HAMAP-Rule" id="MF_00484"/>
    </source>
</evidence>
<proteinExistence type="inferred from homology"/>
<dbReference type="CDD" id="cd03791">
    <property type="entry name" value="GT5_Glycogen_synthase_DULL1-like"/>
    <property type="match status" value="1"/>
</dbReference>
<evidence type="ECO:0000256" key="1">
    <source>
        <dbReference type="ARBA" id="ARBA00001478"/>
    </source>
</evidence>
<evidence type="ECO:0000259" key="10">
    <source>
        <dbReference type="Pfam" id="PF08323"/>
    </source>
</evidence>
<dbReference type="EC" id="2.4.1.21" evidence="8"/>
<evidence type="ECO:0000259" key="9">
    <source>
        <dbReference type="Pfam" id="PF00534"/>
    </source>
</evidence>
<feature type="domain" description="Starch synthase catalytic" evidence="10">
    <location>
        <begin position="2"/>
        <end position="237"/>
    </location>
</feature>
<gene>
    <name evidence="8" type="primary">glgA</name>
    <name evidence="11" type="ORF">MUG09_10195</name>
</gene>
<comment type="pathway">
    <text evidence="3 8">Glycan biosynthesis; glycogen biosynthesis.</text>
</comment>
<dbReference type="SUPFAM" id="SSF53756">
    <property type="entry name" value="UDP-Glycosyltransferase/glycogen phosphorylase"/>
    <property type="match status" value="1"/>
</dbReference>
<evidence type="ECO:0000256" key="6">
    <source>
        <dbReference type="ARBA" id="ARBA00022679"/>
    </source>
</evidence>
<feature type="binding site" evidence="8">
    <location>
        <position position="15"/>
    </location>
    <ligand>
        <name>ADP-alpha-D-glucose</name>
        <dbReference type="ChEBI" id="CHEBI:57498"/>
    </ligand>
</feature>
<dbReference type="HAMAP" id="MF_00484">
    <property type="entry name" value="Glycogen_synth"/>
    <property type="match status" value="1"/>
</dbReference>
<dbReference type="Pfam" id="PF00534">
    <property type="entry name" value="Glycos_transf_1"/>
    <property type="match status" value="1"/>
</dbReference>
<keyword evidence="5 8" id="KW-0328">Glycosyltransferase</keyword>
<keyword evidence="7 8" id="KW-0320">Glycogen biosynthesis</keyword>
<evidence type="ECO:0000313" key="11">
    <source>
        <dbReference type="EMBL" id="UOM49927.1"/>
    </source>
</evidence>
<evidence type="ECO:0000256" key="7">
    <source>
        <dbReference type="ARBA" id="ARBA00023056"/>
    </source>
</evidence>
<evidence type="ECO:0000313" key="12">
    <source>
        <dbReference type="Proteomes" id="UP000829708"/>
    </source>
</evidence>
<evidence type="ECO:0000256" key="5">
    <source>
        <dbReference type="ARBA" id="ARBA00022676"/>
    </source>
</evidence>
<dbReference type="PANTHER" id="PTHR45825:SF11">
    <property type="entry name" value="ALPHA AMYLASE DOMAIN-CONTAINING PROTEIN"/>
    <property type="match status" value="1"/>
</dbReference>
<keyword evidence="6 8" id="KW-0808">Transferase</keyword>
<feature type="domain" description="Glycosyl transferase family 1" evidence="9">
    <location>
        <begin position="291"/>
        <end position="445"/>
    </location>
</feature>
<evidence type="ECO:0000256" key="3">
    <source>
        <dbReference type="ARBA" id="ARBA00004964"/>
    </source>
</evidence>
<dbReference type="InterPro" id="IPR013534">
    <property type="entry name" value="Starch_synth_cat_dom"/>
</dbReference>
<dbReference type="RefSeq" id="WP_244771321.1">
    <property type="nucleotide sequence ID" value="NZ_CP094929.1"/>
</dbReference>
<name>A0ABY4D7V6_9SPIR</name>
<keyword evidence="12" id="KW-1185">Reference proteome</keyword>
<organism evidence="11 12">
    <name type="scientific">Sphaerochaeta associata</name>
    <dbReference type="NCBI Taxonomy" id="1129264"/>
    <lineage>
        <taxon>Bacteria</taxon>
        <taxon>Pseudomonadati</taxon>
        <taxon>Spirochaetota</taxon>
        <taxon>Spirochaetia</taxon>
        <taxon>Spirochaetales</taxon>
        <taxon>Sphaerochaetaceae</taxon>
        <taxon>Sphaerochaeta</taxon>
    </lineage>
</organism>
<dbReference type="Proteomes" id="UP000829708">
    <property type="component" value="Chromosome"/>
</dbReference>
<evidence type="ECO:0000256" key="4">
    <source>
        <dbReference type="ARBA" id="ARBA00010281"/>
    </source>
</evidence>
<dbReference type="EMBL" id="CP094929">
    <property type="protein sequence ID" value="UOM49927.1"/>
    <property type="molecule type" value="Genomic_DNA"/>
</dbReference>
<reference evidence="12" key="1">
    <citation type="journal article" date="2024" name="J Bioinform Genom">
        <title>Complete genome sequence of the type strain bacterium Sphaerochaeta associata GLS2t (VKM B-2742)t.</title>
        <authorList>
            <person name="Troshina O.Y."/>
            <person name="Tepeeva A.N."/>
            <person name="Arzamasceva V.O."/>
            <person name="Whitman W.B."/>
            <person name="Varghese N."/>
            <person name="Shapiro N."/>
            <person name="Woyke T."/>
            <person name="Kripides N.C."/>
            <person name="Vasilenko O.V."/>
        </authorList>
    </citation>
    <scope>NUCLEOTIDE SEQUENCE [LARGE SCALE GENOMIC DNA]</scope>
    <source>
        <strain evidence="12">GLS2T</strain>
    </source>
</reference>